<protein>
    <recommendedName>
        <fullName evidence="3">F-box domain-containing protein</fullName>
    </recommendedName>
</protein>
<keyword evidence="2" id="KW-1185">Reference proteome</keyword>
<dbReference type="Proteomes" id="UP000193467">
    <property type="component" value="Unassembled WGS sequence"/>
</dbReference>
<evidence type="ECO:0000313" key="2">
    <source>
        <dbReference type="Proteomes" id="UP000193467"/>
    </source>
</evidence>
<comment type="caution">
    <text evidence="1">The sequence shown here is derived from an EMBL/GenBank/DDBJ whole genome shotgun (WGS) entry which is preliminary data.</text>
</comment>
<accession>A0A1Y2ER85</accession>
<reference evidence="1 2" key="1">
    <citation type="submission" date="2016-07" db="EMBL/GenBank/DDBJ databases">
        <title>Pervasive Adenine N6-methylation of Active Genes in Fungi.</title>
        <authorList>
            <consortium name="DOE Joint Genome Institute"/>
            <person name="Mondo S.J."/>
            <person name="Dannebaum R.O."/>
            <person name="Kuo R.C."/>
            <person name="Labutti K."/>
            <person name="Haridas S."/>
            <person name="Kuo A."/>
            <person name="Salamov A."/>
            <person name="Ahrendt S.R."/>
            <person name="Lipzen A."/>
            <person name="Sullivan W."/>
            <person name="Andreopoulos W.B."/>
            <person name="Clum A."/>
            <person name="Lindquist E."/>
            <person name="Daum C."/>
            <person name="Ramamoorthy G.K."/>
            <person name="Gryganskyi A."/>
            <person name="Culley D."/>
            <person name="Magnuson J.K."/>
            <person name="James T.Y."/>
            <person name="O'Malley M.A."/>
            <person name="Stajich J.E."/>
            <person name="Spatafora J.W."/>
            <person name="Visel A."/>
            <person name="Grigoriev I.V."/>
        </authorList>
    </citation>
    <scope>NUCLEOTIDE SEQUENCE [LARGE SCALE GENOMIC DNA]</scope>
    <source>
        <strain evidence="1 2">62-1032</strain>
    </source>
</reference>
<dbReference type="InterPro" id="IPR032675">
    <property type="entry name" value="LRR_dom_sf"/>
</dbReference>
<gene>
    <name evidence="1" type="ORF">BCR35DRAFT_353929</name>
</gene>
<dbReference type="SUPFAM" id="SSF52047">
    <property type="entry name" value="RNI-like"/>
    <property type="match status" value="1"/>
</dbReference>
<dbReference type="AlphaFoldDB" id="A0A1Y2ER85"/>
<proteinExistence type="predicted"/>
<dbReference type="InParanoid" id="A0A1Y2ER85"/>
<evidence type="ECO:0000313" key="1">
    <source>
        <dbReference type="EMBL" id="ORY74037.1"/>
    </source>
</evidence>
<dbReference type="EMBL" id="MCGR01000043">
    <property type="protein sequence ID" value="ORY74037.1"/>
    <property type="molecule type" value="Genomic_DNA"/>
</dbReference>
<organism evidence="1 2">
    <name type="scientific">Leucosporidium creatinivorum</name>
    <dbReference type="NCBI Taxonomy" id="106004"/>
    <lineage>
        <taxon>Eukaryota</taxon>
        <taxon>Fungi</taxon>
        <taxon>Dikarya</taxon>
        <taxon>Basidiomycota</taxon>
        <taxon>Pucciniomycotina</taxon>
        <taxon>Microbotryomycetes</taxon>
        <taxon>Leucosporidiales</taxon>
        <taxon>Leucosporidium</taxon>
    </lineage>
</organism>
<sequence length="428" mass="47030">MEATPALDISEEAQDLILDFVRGDSPAAEAQATFHAFCLVSRKWLSSGRRALYYDPLAVRITSCKVAESLLRSVEGNAVLGASVRSLGGLAGASKAVHKMRNEANKVEQGRSGWKWAAQLVAACRNLRSVGVHLVNSKQALAVAERLSPRITSLTLQSPRDMPFSAGDLSHWLDAAKGSLDEVVQLSVLNFHWPRRVANSEEEDGPRFSLPIQSLTLDDCTLDASSLFAFVPSTPSHLRHLSLRTRLALSPADSVILISALGPSLESLSFTSLWADRRSRVILPDEYAELDGHCLPLSFFSPLPNLKKLELGYTTAMSLLKFEALALGSPKLETLNLHRSAYQLDNPPFTLTPAAAFILAKPKLETLFSEQFDALKTLNLGLLPLVKGARWQGLKEIMERKGVKLSMEGCRDPTSWYRCEQCSDLHEL</sequence>
<dbReference type="Gene3D" id="3.80.10.10">
    <property type="entry name" value="Ribonuclease Inhibitor"/>
    <property type="match status" value="1"/>
</dbReference>
<evidence type="ECO:0008006" key="3">
    <source>
        <dbReference type="Google" id="ProtNLM"/>
    </source>
</evidence>
<name>A0A1Y2ER85_9BASI</name>